<comment type="caution">
    <text evidence="1">The sequence shown here is derived from an EMBL/GenBank/DDBJ whole genome shotgun (WGS) entry which is preliminary data.</text>
</comment>
<dbReference type="PANTHER" id="PTHR30289">
    <property type="entry name" value="UNCHARACTERIZED PROTEIN YBCL-RELATED"/>
    <property type="match status" value="1"/>
</dbReference>
<name>A0AAD2G3B3_9STRA</name>
<dbReference type="PANTHER" id="PTHR30289:SF1">
    <property type="entry name" value="PEBP (PHOSPHATIDYLETHANOLAMINE-BINDING PROTEIN) FAMILY PROTEIN"/>
    <property type="match status" value="1"/>
</dbReference>
<dbReference type="InterPro" id="IPR036610">
    <property type="entry name" value="PEBP-like_sf"/>
</dbReference>
<dbReference type="InterPro" id="IPR005247">
    <property type="entry name" value="YbhB_YbcL/LppC-like"/>
</dbReference>
<evidence type="ECO:0000313" key="1">
    <source>
        <dbReference type="EMBL" id="CAJ1959880.1"/>
    </source>
</evidence>
<evidence type="ECO:0008006" key="3">
    <source>
        <dbReference type="Google" id="ProtNLM"/>
    </source>
</evidence>
<dbReference type="Pfam" id="PF01161">
    <property type="entry name" value="PBP"/>
    <property type="match status" value="1"/>
</dbReference>
<dbReference type="CDD" id="cd00865">
    <property type="entry name" value="PEBP_bact_arch"/>
    <property type="match status" value="1"/>
</dbReference>
<dbReference type="NCBIfam" id="TIGR00481">
    <property type="entry name" value="YbhB/YbcL family Raf kinase inhibitor-like protein"/>
    <property type="match status" value="1"/>
</dbReference>
<dbReference type="AlphaFoldDB" id="A0AAD2G3B3"/>
<evidence type="ECO:0000313" key="2">
    <source>
        <dbReference type="Proteomes" id="UP001295423"/>
    </source>
</evidence>
<keyword evidence="2" id="KW-1185">Reference proteome</keyword>
<proteinExistence type="predicted"/>
<dbReference type="InterPro" id="IPR008914">
    <property type="entry name" value="PEBP"/>
</dbReference>
<dbReference type="EMBL" id="CAKOGP040002025">
    <property type="protein sequence ID" value="CAJ1959880.1"/>
    <property type="molecule type" value="Genomic_DNA"/>
</dbReference>
<dbReference type="Gene3D" id="3.90.280.10">
    <property type="entry name" value="PEBP-like"/>
    <property type="match status" value="1"/>
</dbReference>
<sequence length="217" mass="23720">MKGTSHLDYAGIKKDHKLKSSSTVSKPMILISTAFVIILWLSSASSSKSEDPTVGKEKANKAKAAFELTCSGFANETIIPMKYARDGDNLSPPLSWSGIPDGTQSFAMIMDDPDAPTPKPWVHWIIYNIPSTQTSLTEGLKADGTMKEGQNSWSLSKYDGPQPPKGQIHLYIFKLYALDTLLFSGDTSSAGKTKEQLEQAFSGHVLAEARWTGKFSR</sequence>
<reference evidence="1" key="1">
    <citation type="submission" date="2023-08" db="EMBL/GenBank/DDBJ databases">
        <authorList>
            <person name="Audoor S."/>
            <person name="Bilcke G."/>
        </authorList>
    </citation>
    <scope>NUCLEOTIDE SEQUENCE</scope>
</reference>
<gene>
    <name evidence="1" type="ORF">CYCCA115_LOCUS18299</name>
</gene>
<protein>
    <recommendedName>
        <fullName evidence="3">YbhB/YbcL family Raf kinase inhibitor-like protein</fullName>
    </recommendedName>
</protein>
<dbReference type="Proteomes" id="UP001295423">
    <property type="component" value="Unassembled WGS sequence"/>
</dbReference>
<organism evidence="1 2">
    <name type="scientific">Cylindrotheca closterium</name>
    <dbReference type="NCBI Taxonomy" id="2856"/>
    <lineage>
        <taxon>Eukaryota</taxon>
        <taxon>Sar</taxon>
        <taxon>Stramenopiles</taxon>
        <taxon>Ochrophyta</taxon>
        <taxon>Bacillariophyta</taxon>
        <taxon>Bacillariophyceae</taxon>
        <taxon>Bacillariophycidae</taxon>
        <taxon>Bacillariales</taxon>
        <taxon>Bacillariaceae</taxon>
        <taxon>Cylindrotheca</taxon>
    </lineage>
</organism>
<accession>A0AAD2G3B3</accession>
<dbReference type="SUPFAM" id="SSF49777">
    <property type="entry name" value="PEBP-like"/>
    <property type="match status" value="1"/>
</dbReference>